<feature type="binding site" evidence="6">
    <location>
        <position position="98"/>
    </location>
    <ligand>
        <name>Zn(2+)</name>
        <dbReference type="ChEBI" id="CHEBI:29105"/>
    </ligand>
</feature>
<comment type="catalytic activity">
    <reaction evidence="5 7">
        <text>hydrogencarbonate + H(+) = CO2 + H2O</text>
        <dbReference type="Rhea" id="RHEA:10748"/>
        <dbReference type="ChEBI" id="CHEBI:15377"/>
        <dbReference type="ChEBI" id="CHEBI:15378"/>
        <dbReference type="ChEBI" id="CHEBI:16526"/>
        <dbReference type="ChEBI" id="CHEBI:17544"/>
        <dbReference type="EC" id="4.2.1.1"/>
    </reaction>
</comment>
<keyword evidence="2 6" id="KW-0479">Metal-binding</keyword>
<dbReference type="GO" id="GO:0015976">
    <property type="term" value="P:carbon utilization"/>
    <property type="evidence" value="ECO:0007669"/>
    <property type="project" value="InterPro"/>
</dbReference>
<dbReference type="CDD" id="cd00883">
    <property type="entry name" value="beta_CA_cladeA"/>
    <property type="match status" value="1"/>
</dbReference>
<dbReference type="InterPro" id="IPR001765">
    <property type="entry name" value="Carbonic_anhydrase"/>
</dbReference>
<dbReference type="KEGG" id="pnl:PNK_2361"/>
<evidence type="ECO:0000256" key="4">
    <source>
        <dbReference type="ARBA" id="ARBA00023239"/>
    </source>
</evidence>
<dbReference type="InParanoid" id="A0A0U5JJ06"/>
<dbReference type="InterPro" id="IPR015892">
    <property type="entry name" value="Carbonic_anhydrase_CS"/>
</dbReference>
<gene>
    <name evidence="8" type="primary">cynt7</name>
    <name evidence="8" type="ORF">PNK_2361</name>
</gene>
<dbReference type="Proteomes" id="UP000069902">
    <property type="component" value="Chromosome cPNK"/>
</dbReference>
<dbReference type="InterPro" id="IPR036874">
    <property type="entry name" value="Carbonic_anhydrase_sf"/>
</dbReference>
<evidence type="ECO:0000256" key="5">
    <source>
        <dbReference type="ARBA" id="ARBA00048348"/>
    </source>
</evidence>
<protein>
    <recommendedName>
        <fullName evidence="7">Carbonic anhydrase</fullName>
        <ecNumber evidence="7">4.2.1.1</ecNumber>
    </recommendedName>
    <alternativeName>
        <fullName evidence="7">Carbonate dehydratase</fullName>
    </alternativeName>
</protein>
<dbReference type="Pfam" id="PF00484">
    <property type="entry name" value="Pro_CA"/>
    <property type="match status" value="1"/>
</dbReference>
<dbReference type="EC" id="4.2.1.1" evidence="7"/>
<comment type="cofactor">
    <cofactor evidence="6">
        <name>Zn(2+)</name>
        <dbReference type="ChEBI" id="CHEBI:29105"/>
    </cofactor>
    <text evidence="6">Binds 1 zinc ion per subunit.</text>
</comment>
<keyword evidence="4 7" id="KW-0456">Lyase</keyword>
<dbReference type="PROSITE" id="PS00705">
    <property type="entry name" value="PROK_CO2_ANHYDRASE_2"/>
    <property type="match status" value="1"/>
</dbReference>
<evidence type="ECO:0000313" key="8">
    <source>
        <dbReference type="EMBL" id="CUI17957.1"/>
    </source>
</evidence>
<dbReference type="SUPFAM" id="SSF53056">
    <property type="entry name" value="beta-carbonic anhydrase, cab"/>
    <property type="match status" value="1"/>
</dbReference>
<evidence type="ECO:0000256" key="7">
    <source>
        <dbReference type="RuleBase" id="RU003956"/>
    </source>
</evidence>
<sequence>MRDLKILFDNNKQWVEKHIGNDPEYFLRMSKGQQPRYLWIGCSDSRIPANEVVGLEPGELFVHRNVANLFVHTDLNCLSVLQYAVDVLEIEHIIVCGHYGCGGVAAAMKDQQLGIMDNWLRNIRDIYANSQFELDAMEDPVLRNNRLVELNVLQQVNNVCHTTIVQNAWARKQPLCLHGWVYELETGKLRDLNCCISSLQQVEEVYLTR</sequence>
<dbReference type="PANTHER" id="PTHR11002:SF76">
    <property type="entry name" value="CARBONIC ANHYDRASE"/>
    <property type="match status" value="1"/>
</dbReference>
<organism evidence="8 9">
    <name type="scientific">Candidatus Protochlamydia naegleriophila</name>
    <dbReference type="NCBI Taxonomy" id="389348"/>
    <lineage>
        <taxon>Bacteria</taxon>
        <taxon>Pseudomonadati</taxon>
        <taxon>Chlamydiota</taxon>
        <taxon>Chlamydiia</taxon>
        <taxon>Parachlamydiales</taxon>
        <taxon>Parachlamydiaceae</taxon>
        <taxon>Candidatus Protochlamydia</taxon>
    </lineage>
</organism>
<comment type="similarity">
    <text evidence="1 7">Belongs to the beta-class carbonic anhydrase family.</text>
</comment>
<dbReference type="STRING" id="389348.PNK_2361"/>
<keyword evidence="3 6" id="KW-0862">Zinc</keyword>
<dbReference type="EMBL" id="LN879502">
    <property type="protein sequence ID" value="CUI17957.1"/>
    <property type="molecule type" value="Genomic_DNA"/>
</dbReference>
<evidence type="ECO:0000256" key="3">
    <source>
        <dbReference type="ARBA" id="ARBA00022833"/>
    </source>
</evidence>
<dbReference type="PROSITE" id="PS00704">
    <property type="entry name" value="PROK_CO2_ANHYDRASE_1"/>
    <property type="match status" value="1"/>
</dbReference>
<dbReference type="NCBIfam" id="NF007756">
    <property type="entry name" value="PRK10437.1"/>
    <property type="match status" value="1"/>
</dbReference>
<dbReference type="AlphaFoldDB" id="A0A0U5JJ06"/>
<proteinExistence type="inferred from homology"/>
<evidence type="ECO:0000313" key="9">
    <source>
        <dbReference type="Proteomes" id="UP000069902"/>
    </source>
</evidence>
<feature type="binding site" evidence="6">
    <location>
        <position position="44"/>
    </location>
    <ligand>
        <name>Zn(2+)</name>
        <dbReference type="ChEBI" id="CHEBI:29105"/>
    </ligand>
</feature>
<dbReference type="FunFam" id="3.40.1050.10:FF:000001">
    <property type="entry name" value="Carbonic anhydrase"/>
    <property type="match status" value="1"/>
</dbReference>
<dbReference type="GO" id="GO:0004089">
    <property type="term" value="F:carbonate dehydratase activity"/>
    <property type="evidence" value="ECO:0007669"/>
    <property type="project" value="UniProtKB-UniRule"/>
</dbReference>
<dbReference type="RefSeq" id="WP_032124627.1">
    <property type="nucleotide sequence ID" value="NZ_LN879502.1"/>
</dbReference>
<evidence type="ECO:0000256" key="6">
    <source>
        <dbReference type="PIRSR" id="PIRSR601765-1"/>
    </source>
</evidence>
<dbReference type="PATRIC" id="fig|389348.3.peg.2650"/>
<keyword evidence="9" id="KW-1185">Reference proteome</keyword>
<feature type="binding site" evidence="6">
    <location>
        <position position="101"/>
    </location>
    <ligand>
        <name>Zn(2+)</name>
        <dbReference type="ChEBI" id="CHEBI:29105"/>
    </ligand>
</feature>
<feature type="binding site" evidence="6">
    <location>
        <position position="42"/>
    </location>
    <ligand>
        <name>Zn(2+)</name>
        <dbReference type="ChEBI" id="CHEBI:29105"/>
    </ligand>
</feature>
<accession>A0A0U5JJ06</accession>
<comment type="function">
    <text evidence="7">Reversible hydration of carbon dioxide.</text>
</comment>
<dbReference type="SMART" id="SM00947">
    <property type="entry name" value="Pro_CA"/>
    <property type="match status" value="1"/>
</dbReference>
<dbReference type="PANTHER" id="PTHR11002">
    <property type="entry name" value="CARBONIC ANHYDRASE"/>
    <property type="match status" value="1"/>
</dbReference>
<dbReference type="GO" id="GO:0008270">
    <property type="term" value="F:zinc ion binding"/>
    <property type="evidence" value="ECO:0007669"/>
    <property type="project" value="UniProtKB-UniRule"/>
</dbReference>
<dbReference type="FunCoup" id="A0A0U5JJ06">
    <property type="interactions" value="198"/>
</dbReference>
<dbReference type="Gene3D" id="3.40.1050.10">
    <property type="entry name" value="Carbonic anhydrase"/>
    <property type="match status" value="1"/>
</dbReference>
<evidence type="ECO:0000256" key="1">
    <source>
        <dbReference type="ARBA" id="ARBA00006217"/>
    </source>
</evidence>
<reference evidence="9" key="1">
    <citation type="submission" date="2015-09" db="EMBL/GenBank/DDBJ databases">
        <authorList>
            <person name="Bertelli C."/>
        </authorList>
    </citation>
    <scope>NUCLEOTIDE SEQUENCE [LARGE SCALE GENOMIC DNA]</scope>
    <source>
        <strain evidence="9">KNic</strain>
    </source>
</reference>
<name>A0A0U5JJ06_9BACT</name>
<evidence type="ECO:0000256" key="2">
    <source>
        <dbReference type="ARBA" id="ARBA00022723"/>
    </source>
</evidence>